<feature type="region of interest" description="Disordered" evidence="1">
    <location>
        <begin position="1"/>
        <end position="28"/>
    </location>
</feature>
<name>A0A6C0AK08_9ZZZZ</name>
<accession>A0A6C0AK08</accession>
<dbReference type="AlphaFoldDB" id="A0A6C0AK08"/>
<sequence>MSEVENVKMTEMPVDNTTAQASQPAPQEQQVKLVDVPVTNENTALNVMVQFLNLAQRRGVFAIDESAKIYECFKVFTRNDAAATTSAATANSM</sequence>
<proteinExistence type="predicted"/>
<evidence type="ECO:0000313" key="2">
    <source>
        <dbReference type="EMBL" id="QHS80167.1"/>
    </source>
</evidence>
<feature type="compositionally biased region" description="Low complexity" evidence="1">
    <location>
        <begin position="19"/>
        <end position="28"/>
    </location>
</feature>
<protein>
    <submittedName>
        <fullName evidence="2">Uncharacterized protein</fullName>
    </submittedName>
</protein>
<reference evidence="2" key="1">
    <citation type="journal article" date="2020" name="Nature">
        <title>Giant virus diversity and host interactions through global metagenomics.</title>
        <authorList>
            <person name="Schulz F."/>
            <person name="Roux S."/>
            <person name="Paez-Espino D."/>
            <person name="Jungbluth S."/>
            <person name="Walsh D.A."/>
            <person name="Denef V.J."/>
            <person name="McMahon K.D."/>
            <person name="Konstantinidis K.T."/>
            <person name="Eloe-Fadrosh E.A."/>
            <person name="Kyrpides N.C."/>
            <person name="Woyke T."/>
        </authorList>
    </citation>
    <scope>NUCLEOTIDE SEQUENCE</scope>
    <source>
        <strain evidence="2">GVMAG-S-1039698-54</strain>
    </source>
</reference>
<evidence type="ECO:0000256" key="1">
    <source>
        <dbReference type="SAM" id="MobiDB-lite"/>
    </source>
</evidence>
<organism evidence="2">
    <name type="scientific">viral metagenome</name>
    <dbReference type="NCBI Taxonomy" id="1070528"/>
    <lineage>
        <taxon>unclassified sequences</taxon>
        <taxon>metagenomes</taxon>
        <taxon>organismal metagenomes</taxon>
    </lineage>
</organism>
<dbReference type="EMBL" id="MN740675">
    <property type="protein sequence ID" value="QHS80167.1"/>
    <property type="molecule type" value="Genomic_DNA"/>
</dbReference>